<dbReference type="EMBL" id="ML995811">
    <property type="protein sequence ID" value="KAF2773260.1"/>
    <property type="molecule type" value="Genomic_DNA"/>
</dbReference>
<gene>
    <name evidence="1" type="ORF">EJ03DRAFT_124722</name>
</gene>
<dbReference type="Proteomes" id="UP000799436">
    <property type="component" value="Unassembled WGS sequence"/>
</dbReference>
<reference evidence="1" key="1">
    <citation type="journal article" date="2020" name="Stud. Mycol.">
        <title>101 Dothideomycetes genomes: a test case for predicting lifestyles and emergence of pathogens.</title>
        <authorList>
            <person name="Haridas S."/>
            <person name="Albert R."/>
            <person name="Binder M."/>
            <person name="Bloem J."/>
            <person name="Labutti K."/>
            <person name="Salamov A."/>
            <person name="Andreopoulos B."/>
            <person name="Baker S."/>
            <person name="Barry K."/>
            <person name="Bills G."/>
            <person name="Bluhm B."/>
            <person name="Cannon C."/>
            <person name="Castanera R."/>
            <person name="Culley D."/>
            <person name="Daum C."/>
            <person name="Ezra D."/>
            <person name="Gonzalez J."/>
            <person name="Henrissat B."/>
            <person name="Kuo A."/>
            <person name="Liang C."/>
            <person name="Lipzen A."/>
            <person name="Lutzoni F."/>
            <person name="Magnuson J."/>
            <person name="Mondo S."/>
            <person name="Nolan M."/>
            <person name="Ohm R."/>
            <person name="Pangilinan J."/>
            <person name="Park H.-J."/>
            <person name="Ramirez L."/>
            <person name="Alfaro M."/>
            <person name="Sun H."/>
            <person name="Tritt A."/>
            <person name="Yoshinaga Y."/>
            <person name="Zwiers L.-H."/>
            <person name="Turgeon B."/>
            <person name="Goodwin S."/>
            <person name="Spatafora J."/>
            <person name="Crous P."/>
            <person name="Grigoriev I."/>
        </authorList>
    </citation>
    <scope>NUCLEOTIDE SEQUENCE</scope>
    <source>
        <strain evidence="1">CBS 116005</strain>
    </source>
</reference>
<keyword evidence="2" id="KW-1185">Reference proteome</keyword>
<protein>
    <submittedName>
        <fullName evidence="1">Uncharacterized protein</fullName>
    </submittedName>
</protein>
<evidence type="ECO:0000313" key="1">
    <source>
        <dbReference type="EMBL" id="KAF2773260.1"/>
    </source>
</evidence>
<dbReference type="AlphaFoldDB" id="A0A6G1LKW9"/>
<proteinExistence type="predicted"/>
<accession>A0A6G1LKW9</accession>
<evidence type="ECO:0000313" key="2">
    <source>
        <dbReference type="Proteomes" id="UP000799436"/>
    </source>
</evidence>
<name>A0A6G1LKW9_9PEZI</name>
<organism evidence="1 2">
    <name type="scientific">Teratosphaeria nubilosa</name>
    <dbReference type="NCBI Taxonomy" id="161662"/>
    <lineage>
        <taxon>Eukaryota</taxon>
        <taxon>Fungi</taxon>
        <taxon>Dikarya</taxon>
        <taxon>Ascomycota</taxon>
        <taxon>Pezizomycotina</taxon>
        <taxon>Dothideomycetes</taxon>
        <taxon>Dothideomycetidae</taxon>
        <taxon>Mycosphaerellales</taxon>
        <taxon>Teratosphaeriaceae</taxon>
        <taxon>Teratosphaeria</taxon>
    </lineage>
</organism>
<sequence>MPCREGQRTEPLCHLLTDTVIVSTVDEIKRKKCRKLRLDPEQKNGVKLGGEEACLQSAKNAYHLASQAVQPFTCRGCVRRKTQQKWTAVKRPWMQGQGEGLRYSLGGGQLWIHGRNGRGASTSCQAEHCHEGEQISILGARFACLIDFVSCDGL</sequence>